<evidence type="ECO:0000313" key="2">
    <source>
        <dbReference type="EMBL" id="ABA73104.1"/>
    </source>
</evidence>
<organism evidence="2 3">
    <name type="scientific">Pseudomonas fluorescens (strain Pf0-1)</name>
    <dbReference type="NCBI Taxonomy" id="205922"/>
    <lineage>
        <taxon>Bacteria</taxon>
        <taxon>Pseudomonadati</taxon>
        <taxon>Pseudomonadota</taxon>
        <taxon>Gammaproteobacteria</taxon>
        <taxon>Pseudomonadales</taxon>
        <taxon>Pseudomonadaceae</taxon>
        <taxon>Pseudomonas</taxon>
    </lineage>
</organism>
<dbReference type="AlphaFoldDB" id="Q3KGK2"/>
<dbReference type="HOGENOM" id="CLU_2318001_0_0_6"/>
<evidence type="ECO:0000313" key="3">
    <source>
        <dbReference type="Proteomes" id="UP000002704"/>
    </source>
</evidence>
<accession>Q3KGK2</accession>
<reference evidence="2 3" key="1">
    <citation type="journal article" date="2009" name="Genome Biol.">
        <title>Genomic and genetic analyses of diversity and plant interactions of Pseudomonas fluorescens.</title>
        <authorList>
            <person name="Silby M.W."/>
            <person name="Cerdeno-Tarraga A.M."/>
            <person name="Vernikos G.S."/>
            <person name="Giddens S.R."/>
            <person name="Jackson R.W."/>
            <person name="Preston G.M."/>
            <person name="Zhang X.X."/>
            <person name="Moon C.D."/>
            <person name="Gehrig S.M."/>
            <person name="Godfrey S.A."/>
            <person name="Knight C.G."/>
            <person name="Malone J.G."/>
            <person name="Robinson Z."/>
            <person name="Spiers A.J."/>
            <person name="Harris S."/>
            <person name="Challis G.L."/>
            <person name="Yaxley A.M."/>
            <person name="Harris D."/>
            <person name="Seeger K."/>
            <person name="Murphy L."/>
            <person name="Rutter S."/>
            <person name="Squares R."/>
            <person name="Quail M.A."/>
            <person name="Saunders E."/>
            <person name="Mavromatis K."/>
            <person name="Brettin T.S."/>
            <person name="Bentley S.D."/>
            <person name="Hothersall J."/>
            <person name="Stephens E."/>
            <person name="Thomas C.M."/>
            <person name="Parkhill J."/>
            <person name="Levy S.B."/>
            <person name="Rainey P.B."/>
            <person name="Thomson N.R."/>
        </authorList>
    </citation>
    <scope>NUCLEOTIDE SEQUENCE [LARGE SCALE GENOMIC DNA]</scope>
    <source>
        <strain evidence="2 3">Pf0-1</strain>
    </source>
</reference>
<dbReference type="Proteomes" id="UP000002704">
    <property type="component" value="Chromosome"/>
</dbReference>
<dbReference type="KEGG" id="pfo:Pfl01_1361"/>
<gene>
    <name evidence="2" type="ordered locus">Pfl01_1361</name>
</gene>
<evidence type="ECO:0000256" key="1">
    <source>
        <dbReference type="SAM" id="MobiDB-lite"/>
    </source>
</evidence>
<sequence length="99" mass="11252">MARTKNAARDEPAARIILSSARRQEPNRRFRIEADTVPCFGQLSIDLEPLAKVPNIYRRAAPALCNRERKKRVSSAIQSLFPKTAEKNFRQSVGIFPSR</sequence>
<proteinExistence type="predicted"/>
<name>Q3KGK2_PSEPF</name>
<dbReference type="EMBL" id="CP000094">
    <property type="protein sequence ID" value="ABA73104.1"/>
    <property type="molecule type" value="Genomic_DNA"/>
</dbReference>
<feature type="region of interest" description="Disordered" evidence="1">
    <location>
        <begin position="1"/>
        <end position="20"/>
    </location>
</feature>
<protein>
    <submittedName>
        <fullName evidence="2">Uncharacterized protein</fullName>
    </submittedName>
</protein>